<keyword evidence="10" id="KW-0378">Hydrolase</keyword>
<keyword evidence="9" id="KW-0630">Potassium</keyword>
<dbReference type="Proteomes" id="UP000322699">
    <property type="component" value="Unassembled WGS sequence"/>
</dbReference>
<comment type="cofactor">
    <cofactor evidence="9">
        <name>Mg(2+)</name>
        <dbReference type="ChEBI" id="CHEBI:18420"/>
    </cofactor>
</comment>
<comment type="subunit">
    <text evidence="9">Homodimer.</text>
</comment>
<comment type="activity regulation">
    <text evidence="9">Requires K(+) for maximal activity.</text>
</comment>
<dbReference type="HAMAP" id="MF_01129">
    <property type="entry name" value="PPase_energized_pump"/>
    <property type="match status" value="1"/>
</dbReference>
<keyword evidence="5 9" id="KW-1278">Translocase</keyword>
<dbReference type="GO" id="GO:0005886">
    <property type="term" value="C:plasma membrane"/>
    <property type="evidence" value="ECO:0007669"/>
    <property type="project" value="UniProtKB-SubCell"/>
</dbReference>
<feature type="transmembrane region" description="Helical" evidence="9">
    <location>
        <begin position="349"/>
        <end position="371"/>
    </location>
</feature>
<dbReference type="Pfam" id="PF03030">
    <property type="entry name" value="H_PPase"/>
    <property type="match status" value="1"/>
</dbReference>
<keyword evidence="9" id="KW-1003">Cell membrane</keyword>
<keyword evidence="2 9" id="KW-0813">Transport</keyword>
<feature type="transmembrane region" description="Helical" evidence="9">
    <location>
        <begin position="687"/>
        <end position="717"/>
    </location>
</feature>
<keyword evidence="6 9" id="KW-1133">Transmembrane helix</keyword>
<feature type="site" description="Determinant of potassium dependence" evidence="9">
    <location>
        <position position="503"/>
    </location>
</feature>
<gene>
    <name evidence="9 10" type="primary">hppA</name>
    <name evidence="10" type="ORF">LF1_28140</name>
</gene>
<dbReference type="NCBIfam" id="TIGR01104">
    <property type="entry name" value="V_PPase"/>
    <property type="match status" value="1"/>
</dbReference>
<keyword evidence="9" id="KW-0739">Sodium transport</keyword>
<dbReference type="GO" id="GO:0030955">
    <property type="term" value="F:potassium ion binding"/>
    <property type="evidence" value="ECO:0007669"/>
    <property type="project" value="UniProtKB-UniRule"/>
</dbReference>
<keyword evidence="11" id="KW-1185">Reference proteome</keyword>
<evidence type="ECO:0000256" key="2">
    <source>
        <dbReference type="ARBA" id="ARBA00022448"/>
    </source>
</evidence>
<comment type="catalytic activity">
    <reaction evidence="9">
        <text>Na(+)(in) + diphosphate + H2O = Na(+)(out) + 2 phosphate + H(+)</text>
        <dbReference type="Rhea" id="RHEA:57884"/>
        <dbReference type="ChEBI" id="CHEBI:15377"/>
        <dbReference type="ChEBI" id="CHEBI:15378"/>
        <dbReference type="ChEBI" id="CHEBI:29101"/>
        <dbReference type="ChEBI" id="CHEBI:33019"/>
        <dbReference type="ChEBI" id="CHEBI:43474"/>
        <dbReference type="EC" id="7.2.3.1"/>
    </reaction>
</comment>
<evidence type="ECO:0000313" key="11">
    <source>
        <dbReference type="Proteomes" id="UP000322699"/>
    </source>
</evidence>
<protein>
    <recommendedName>
        <fullName evidence="9">Putative K(+)-stimulated pyrophosphate-energized sodium pump</fullName>
        <ecNumber evidence="9">7.2.3.1</ecNumber>
    </recommendedName>
    <alternativeName>
        <fullName evidence="9">Membrane-bound sodium-translocating pyrophosphatase</fullName>
    </alternativeName>
    <alternativeName>
        <fullName evidence="9">Pyrophosphate-energized inorganic pyrophosphatase</fullName>
        <shortName evidence="9">Na(+)-PPase</shortName>
    </alternativeName>
</protein>
<evidence type="ECO:0000256" key="1">
    <source>
        <dbReference type="ARBA" id="ARBA00004127"/>
    </source>
</evidence>
<comment type="subcellular location">
    <subcellularLocation>
        <location evidence="9">Cell membrane</location>
        <topology evidence="9">Multi-pass membrane protein</topology>
    </subcellularLocation>
    <subcellularLocation>
        <location evidence="1">Endomembrane system</location>
        <topology evidence="1">Multi-pass membrane protein</topology>
    </subcellularLocation>
</comment>
<dbReference type="PIRSF" id="PIRSF001265">
    <property type="entry name" value="H+-PPase"/>
    <property type="match status" value="1"/>
</dbReference>
<sequence>MIAGIVIGLACVAAIAALFVALRFYREMMEQDEGTAEMKEIAESVRQGAGAYLRQQNRVVTIVFVIIAILLGIAVYTLGVIGPLVPFAFLTGGFFSGLAGWFGMRTATQASGRTAAAAERSLNDGLQVAFRSGAVMGLTVVGLGLLYVCLWFGFMYWVLPLTGMDAMTLPEISVAMLSFGMGASAQALFARVGGGIFTKAADVGADLVGKVEQSMAEDSPRNPATIADNVGDNVGDVAGMGADLYESYCGSILAASALGVAAMSHADGIPEGMDVGTAQLRAMMLPIAIAAIGIPLSMVGVFAVKTGDDTSQKSLLAALARGINLSTLLVIIAAAIIATLLMPTTPDTIIFGFLPGIAISVVTGLAAGWAIGHWTERVTSDEYAPTQNLAEQAKSGPAPIIISGIADGMMSVWLPVVVVCTAMLIAFAFANGGNFSDPNQFSLGLYGVGIAAVGMLSTLGITLATDAYGPIADNAGGNAEMAGLDEIVRKRTDALDSLGNTTAATGKGFAIGSAALTALALLAAYVESVRDGFVRWGDDYAIVQNIEDDGTFNIAPALKLVREDSVNEVNLAMPLTRGQTEPDLVPIRSATIRDFLLYYDASLMNPKVLVGIFLGAMSSFMFCAFTMKSVARAADGMVQEVRRQFIENPGILDGSVKPDYERPVAISTKAAQKEMILPSMLGLLMPIAVGLLLGVGGVLGLLTGCLTSGFCLAVFMANSGGSWDNAKKYIEAGHHGGKGSDAHKASVVGDTVGDPFKDTSGPSLNILIKLMSMVSVVVAGLIVRYSLVAIGWF</sequence>
<dbReference type="EMBL" id="VRLW01000001">
    <property type="protein sequence ID" value="KAA1260275.1"/>
    <property type="molecule type" value="Genomic_DNA"/>
</dbReference>
<evidence type="ECO:0000256" key="7">
    <source>
        <dbReference type="ARBA" id="ARBA00023065"/>
    </source>
</evidence>
<feature type="transmembrane region" description="Helical" evidence="9">
    <location>
        <begin position="59"/>
        <end position="78"/>
    </location>
</feature>
<evidence type="ECO:0000256" key="3">
    <source>
        <dbReference type="ARBA" id="ARBA00022692"/>
    </source>
</evidence>
<comment type="similarity">
    <text evidence="9">Belongs to the H(+)-translocating pyrophosphatase (TC 3.A.10) family. K(+)-stimulated subfamily.</text>
</comment>
<dbReference type="PANTHER" id="PTHR31998">
    <property type="entry name" value="K(+)-INSENSITIVE PYROPHOSPHATE-ENERGIZED PROTON PUMP"/>
    <property type="match status" value="1"/>
</dbReference>
<comment type="caution">
    <text evidence="10">The sequence shown here is derived from an EMBL/GenBank/DDBJ whole genome shotgun (WGS) entry which is preliminary data.</text>
</comment>
<feature type="transmembrane region" description="Helical" evidence="9">
    <location>
        <begin position="135"/>
        <end position="159"/>
    </location>
</feature>
<dbReference type="GO" id="GO:0000287">
    <property type="term" value="F:magnesium ion binding"/>
    <property type="evidence" value="ECO:0007669"/>
    <property type="project" value="UniProtKB-UniRule"/>
</dbReference>
<feature type="transmembrane region" description="Helical" evidence="9">
    <location>
        <begin position="608"/>
        <end position="627"/>
    </location>
</feature>
<dbReference type="GO" id="GO:0012505">
    <property type="term" value="C:endomembrane system"/>
    <property type="evidence" value="ECO:0007669"/>
    <property type="project" value="UniProtKB-SubCell"/>
</dbReference>
<feature type="transmembrane region" description="Helical" evidence="9">
    <location>
        <begin position="171"/>
        <end position="190"/>
    </location>
</feature>
<feature type="transmembrane region" description="Helical" evidence="9">
    <location>
        <begin position="412"/>
        <end position="431"/>
    </location>
</feature>
<dbReference type="InterPro" id="IPR004131">
    <property type="entry name" value="PPase-energised_H-pump"/>
</dbReference>
<dbReference type="OrthoDB" id="9808652at2"/>
<comment type="function">
    <text evidence="9">Sodium pump that utilizes the energy of pyrophosphate hydrolysis as the driving force for Na(+) movement across the membrane.</text>
</comment>
<organism evidence="10 11">
    <name type="scientific">Rubripirellula obstinata</name>
    <dbReference type="NCBI Taxonomy" id="406547"/>
    <lineage>
        <taxon>Bacteria</taxon>
        <taxon>Pseudomonadati</taxon>
        <taxon>Planctomycetota</taxon>
        <taxon>Planctomycetia</taxon>
        <taxon>Pirellulales</taxon>
        <taxon>Pirellulaceae</taxon>
        <taxon>Rubripirellula</taxon>
    </lineage>
</organism>
<dbReference type="GO" id="GO:0004427">
    <property type="term" value="F:inorganic diphosphate phosphatase activity"/>
    <property type="evidence" value="ECO:0007669"/>
    <property type="project" value="UniProtKB-UniRule"/>
</dbReference>
<feature type="transmembrane region" description="Helical" evidence="9">
    <location>
        <begin position="766"/>
        <end position="787"/>
    </location>
</feature>
<feature type="transmembrane region" description="Helical" evidence="9">
    <location>
        <begin position="323"/>
        <end position="342"/>
    </location>
</feature>
<evidence type="ECO:0000256" key="8">
    <source>
        <dbReference type="ARBA" id="ARBA00023136"/>
    </source>
</evidence>
<evidence type="ECO:0000313" key="10">
    <source>
        <dbReference type="EMBL" id="KAA1260275.1"/>
    </source>
</evidence>
<dbReference type="GO" id="GO:0009678">
    <property type="term" value="F:diphosphate hydrolysis-driven proton transmembrane transporter activity"/>
    <property type="evidence" value="ECO:0007669"/>
    <property type="project" value="UniProtKB-UniRule"/>
</dbReference>
<evidence type="ECO:0000256" key="5">
    <source>
        <dbReference type="ARBA" id="ARBA00022967"/>
    </source>
</evidence>
<accession>A0A5B1CK82</accession>
<evidence type="ECO:0000256" key="4">
    <source>
        <dbReference type="ARBA" id="ARBA00022842"/>
    </source>
</evidence>
<feature type="transmembrane region" description="Helical" evidence="9">
    <location>
        <begin position="283"/>
        <end position="303"/>
    </location>
</feature>
<keyword evidence="9" id="KW-0915">Sodium</keyword>
<evidence type="ECO:0000256" key="6">
    <source>
        <dbReference type="ARBA" id="ARBA00022989"/>
    </source>
</evidence>
<keyword evidence="8 9" id="KW-0472">Membrane</keyword>
<feature type="transmembrane region" description="Helical" evidence="9">
    <location>
        <begin position="508"/>
        <end position="526"/>
    </location>
</feature>
<evidence type="ECO:0000256" key="9">
    <source>
        <dbReference type="HAMAP-Rule" id="MF_01129"/>
    </source>
</evidence>
<feature type="transmembrane region" description="Helical" evidence="9">
    <location>
        <begin position="443"/>
        <end position="464"/>
    </location>
</feature>
<keyword evidence="7 9" id="KW-0406">Ion transport</keyword>
<proteinExistence type="inferred from homology"/>
<dbReference type="EC" id="7.2.3.1" evidence="9"/>
<dbReference type="RefSeq" id="WP_068259519.1">
    <property type="nucleotide sequence ID" value="NZ_LWSK01000010.1"/>
</dbReference>
<dbReference type="GO" id="GO:0006814">
    <property type="term" value="P:sodium ion transport"/>
    <property type="evidence" value="ECO:0007669"/>
    <property type="project" value="UniProtKB-UniRule"/>
</dbReference>
<keyword evidence="4 9" id="KW-0460">Magnesium</keyword>
<feature type="transmembrane region" description="Helical" evidence="9">
    <location>
        <begin position="6"/>
        <end position="25"/>
    </location>
</feature>
<dbReference type="NCBIfam" id="NF001960">
    <property type="entry name" value="PRK00733.3-5"/>
    <property type="match status" value="1"/>
</dbReference>
<keyword evidence="3 9" id="KW-0812">Transmembrane</keyword>
<comment type="caution">
    <text evidence="9">Lacks conserved residue(s) required for the propagation of feature annotation.</text>
</comment>
<reference evidence="10 11" key="1">
    <citation type="submission" date="2019-08" db="EMBL/GenBank/DDBJ databases">
        <title>Deep-cultivation of Planctomycetes and their phenomic and genomic characterization uncovers novel biology.</title>
        <authorList>
            <person name="Wiegand S."/>
            <person name="Jogler M."/>
            <person name="Boedeker C."/>
            <person name="Pinto D."/>
            <person name="Vollmers J."/>
            <person name="Rivas-Marin E."/>
            <person name="Kohn T."/>
            <person name="Peeters S.H."/>
            <person name="Heuer A."/>
            <person name="Rast P."/>
            <person name="Oberbeckmann S."/>
            <person name="Bunk B."/>
            <person name="Jeske O."/>
            <person name="Meyerdierks A."/>
            <person name="Storesund J.E."/>
            <person name="Kallscheuer N."/>
            <person name="Luecker S."/>
            <person name="Lage O.M."/>
            <person name="Pohl T."/>
            <person name="Merkel B.J."/>
            <person name="Hornburger P."/>
            <person name="Mueller R.-W."/>
            <person name="Bruemmer F."/>
            <person name="Labrenz M."/>
            <person name="Spormann A.M."/>
            <person name="Op Den Camp H."/>
            <person name="Overmann J."/>
            <person name="Amann R."/>
            <person name="Jetten M.S.M."/>
            <person name="Mascher T."/>
            <person name="Medema M.H."/>
            <person name="Devos D.P."/>
            <person name="Kaster A.-K."/>
            <person name="Ovreas L."/>
            <person name="Rohde M."/>
            <person name="Galperin M.Y."/>
            <person name="Jogler C."/>
        </authorList>
    </citation>
    <scope>NUCLEOTIDE SEQUENCE [LARGE SCALE GENOMIC DNA]</scope>
    <source>
        <strain evidence="10 11">LF1</strain>
    </source>
</reference>
<name>A0A5B1CK82_9BACT</name>
<dbReference type="AlphaFoldDB" id="A0A5B1CK82"/>
<feature type="transmembrane region" description="Helical" evidence="9">
    <location>
        <begin position="84"/>
        <end position="104"/>
    </location>
</feature>
<dbReference type="NCBIfam" id="NF001954">
    <property type="entry name" value="PRK00733.2-2"/>
    <property type="match status" value="1"/>
</dbReference>